<accession>A0A387B6D6</accession>
<reference evidence="3" key="1">
    <citation type="submission" date="2018-09" db="EMBL/GenBank/DDBJ databases">
        <title>Genome sequencing of strain 2DFWR-13.</title>
        <authorList>
            <person name="Heo J."/>
            <person name="Kim S.-J."/>
            <person name="Kwon S.-W."/>
        </authorList>
    </citation>
    <scope>NUCLEOTIDE SEQUENCE [LARGE SCALE GENOMIC DNA]</scope>
    <source>
        <strain evidence="3">2DFWR-13</strain>
    </source>
</reference>
<sequence>MTVFSPEVVGAVLAHMNGDHTDDNTLIVRAFGEVEPDDAEMIGLDHLGGVWRYRVDGAEHELRVPWSREISERPEIRREVVVLYNAACERLGVTPRPHA</sequence>
<gene>
    <name evidence="2" type="ORF">D7I47_06330</name>
</gene>
<dbReference type="EMBL" id="CP032630">
    <property type="protein sequence ID" value="AYF97913.1"/>
    <property type="molecule type" value="Genomic_DNA"/>
</dbReference>
<evidence type="ECO:0000313" key="2">
    <source>
        <dbReference type="EMBL" id="AYF97913.1"/>
    </source>
</evidence>
<proteinExistence type="predicted"/>
<evidence type="ECO:0000313" key="3">
    <source>
        <dbReference type="Proteomes" id="UP000278886"/>
    </source>
</evidence>
<protein>
    <submittedName>
        <fullName evidence="2">DUF2470 domain-containing protein</fullName>
    </submittedName>
</protein>
<dbReference type="SUPFAM" id="SSF50475">
    <property type="entry name" value="FMN-binding split barrel"/>
    <property type="match status" value="1"/>
</dbReference>
<keyword evidence="3" id="KW-1185">Reference proteome</keyword>
<name>A0A387B6D6_9MICO</name>
<evidence type="ECO:0000259" key="1">
    <source>
        <dbReference type="Pfam" id="PF10615"/>
    </source>
</evidence>
<dbReference type="AlphaFoldDB" id="A0A387B6D6"/>
<dbReference type="Pfam" id="PF10615">
    <property type="entry name" value="DUF2470"/>
    <property type="match status" value="1"/>
</dbReference>
<dbReference type="RefSeq" id="WP_120762261.1">
    <property type="nucleotide sequence ID" value="NZ_CP032630.1"/>
</dbReference>
<dbReference type="InterPro" id="IPR019595">
    <property type="entry name" value="DUF2470"/>
</dbReference>
<feature type="domain" description="DUF2470" evidence="1">
    <location>
        <begin position="12"/>
        <end position="81"/>
    </location>
</feature>
<dbReference type="Gene3D" id="3.20.180.10">
    <property type="entry name" value="PNP-oxidase-like"/>
    <property type="match status" value="1"/>
</dbReference>
<dbReference type="InterPro" id="IPR037119">
    <property type="entry name" value="Haem_oxidase_HugZ-like_sf"/>
</dbReference>
<organism evidence="2 3">
    <name type="scientific">Protaetiibacter intestinalis</name>
    <dbReference type="NCBI Taxonomy" id="2419774"/>
    <lineage>
        <taxon>Bacteria</taxon>
        <taxon>Bacillati</taxon>
        <taxon>Actinomycetota</taxon>
        <taxon>Actinomycetes</taxon>
        <taxon>Micrococcales</taxon>
        <taxon>Microbacteriaceae</taxon>
        <taxon>Protaetiibacter</taxon>
    </lineage>
</organism>
<dbReference type="Proteomes" id="UP000278886">
    <property type="component" value="Chromosome"/>
</dbReference>
<dbReference type="KEGG" id="lyd:D7I47_06330"/>
<dbReference type="OrthoDB" id="5116982at2"/>